<dbReference type="EMBL" id="CAMAPE010000011">
    <property type="protein sequence ID" value="CAH9079747.1"/>
    <property type="molecule type" value="Genomic_DNA"/>
</dbReference>
<dbReference type="Proteomes" id="UP001152484">
    <property type="component" value="Unassembled WGS sequence"/>
</dbReference>
<feature type="compositionally biased region" description="Low complexity" evidence="2">
    <location>
        <begin position="477"/>
        <end position="488"/>
    </location>
</feature>
<evidence type="ECO:0000256" key="1">
    <source>
        <dbReference type="SAM" id="Coils"/>
    </source>
</evidence>
<feature type="coiled-coil region" evidence="1">
    <location>
        <begin position="395"/>
        <end position="422"/>
    </location>
</feature>
<feature type="region of interest" description="Disordered" evidence="2">
    <location>
        <begin position="466"/>
        <end position="529"/>
    </location>
</feature>
<accession>A0A9P1E5F2</accession>
<sequence>MTPLEQLDADFARVKAWRSWKLSRILLQADTFSHFIEEEDFVVEWIGTEDMAEATRLHTINQVYALKKKNLTAKDTIEDSDNDDLDDDNDDNGDNAPKGPPKSRGKQTVHSSSSDKQLGQTLEKSRLETKGGGESSKAPQKLLVATIQQGTAMIDLNLEPHQDTIPEKPATSNEIKNQIQHEDEEDTPTLAEVFINERRATTKFISNAEVRLHKRLIKMKKHFDELLEMRFAEVHCHLKSNLMIQQVFNSEQKAQLNIHLSNQPAQMEALHNELEALKARDEELENQIVHSLKELREKELAVASQAAEPSAQVPPTISLPPNLEQALKTIQDHEEFIQNIKTKELPAMLKLSQTVVTKQIEHSNAIGQTRADMASNLNSLHQTTQKEFLQHGSDLQRLGQNLETTHQRLQNLENEVRDEVKTDILDINNHIKALSIQVYGLNPIRRTADDIDDDIEDLFDESYIPDAAKKGGNTTQAGTSSTKSLAAKKAAETRKKNKLYKEEAEIRKRKAEEAKAKEEAKKKQEDKQE</sequence>
<proteinExistence type="predicted"/>
<feature type="region of interest" description="Disordered" evidence="2">
    <location>
        <begin position="162"/>
        <end position="186"/>
    </location>
</feature>
<evidence type="ECO:0000256" key="2">
    <source>
        <dbReference type="SAM" id="MobiDB-lite"/>
    </source>
</evidence>
<keyword evidence="1" id="KW-0175">Coiled coil</keyword>
<dbReference type="AlphaFoldDB" id="A0A9P1E5F2"/>
<comment type="caution">
    <text evidence="3">The sequence shown here is derived from an EMBL/GenBank/DDBJ whole genome shotgun (WGS) entry which is preliminary data.</text>
</comment>
<protein>
    <submittedName>
        <fullName evidence="3">Uncharacterized protein</fullName>
    </submittedName>
</protein>
<keyword evidence="4" id="KW-1185">Reference proteome</keyword>
<reference evidence="3" key="1">
    <citation type="submission" date="2022-07" db="EMBL/GenBank/DDBJ databases">
        <authorList>
            <person name="Macas J."/>
            <person name="Novak P."/>
            <person name="Neumann P."/>
        </authorList>
    </citation>
    <scope>NUCLEOTIDE SEQUENCE</scope>
</reference>
<dbReference type="Gene3D" id="1.20.58.60">
    <property type="match status" value="1"/>
</dbReference>
<organism evidence="3 4">
    <name type="scientific">Cuscuta europaea</name>
    <name type="common">European dodder</name>
    <dbReference type="NCBI Taxonomy" id="41803"/>
    <lineage>
        <taxon>Eukaryota</taxon>
        <taxon>Viridiplantae</taxon>
        <taxon>Streptophyta</taxon>
        <taxon>Embryophyta</taxon>
        <taxon>Tracheophyta</taxon>
        <taxon>Spermatophyta</taxon>
        <taxon>Magnoliopsida</taxon>
        <taxon>eudicotyledons</taxon>
        <taxon>Gunneridae</taxon>
        <taxon>Pentapetalae</taxon>
        <taxon>asterids</taxon>
        <taxon>lamiids</taxon>
        <taxon>Solanales</taxon>
        <taxon>Convolvulaceae</taxon>
        <taxon>Cuscuteae</taxon>
        <taxon>Cuscuta</taxon>
        <taxon>Cuscuta subgen. Cuscuta</taxon>
    </lineage>
</organism>
<evidence type="ECO:0000313" key="3">
    <source>
        <dbReference type="EMBL" id="CAH9079747.1"/>
    </source>
</evidence>
<evidence type="ECO:0000313" key="4">
    <source>
        <dbReference type="Proteomes" id="UP001152484"/>
    </source>
</evidence>
<feature type="compositionally biased region" description="Basic and acidic residues" evidence="2">
    <location>
        <begin position="489"/>
        <end position="529"/>
    </location>
</feature>
<feature type="compositionally biased region" description="Polar residues" evidence="2">
    <location>
        <begin position="108"/>
        <end position="122"/>
    </location>
</feature>
<feature type="region of interest" description="Disordered" evidence="2">
    <location>
        <begin position="77"/>
        <end position="140"/>
    </location>
</feature>
<dbReference type="OrthoDB" id="1326059at2759"/>
<name>A0A9P1E5F2_CUSEU</name>
<feature type="coiled-coil region" evidence="1">
    <location>
        <begin position="267"/>
        <end position="294"/>
    </location>
</feature>
<feature type="compositionally biased region" description="Acidic residues" evidence="2">
    <location>
        <begin position="78"/>
        <end position="93"/>
    </location>
</feature>
<gene>
    <name evidence="3" type="ORF">CEURO_LOCUS7217</name>
</gene>